<name>Q5B338_EMENI</name>
<dbReference type="AlphaFoldDB" id="Q5B338"/>
<sequence length="131" mass="14646">MPLTRSTSQTKEVLSREWRRISFPKVILVLQLQDDYPSLRYANDDSSYKTATPAHPAQPPKHDYQQGPKVQQARLDGTLLDSIPPLLQEVFGPIPMLIFNNEVTNARSSVQEPSQICLGVLGVEALSSFLL</sequence>
<dbReference type="GeneID" id="2872840"/>
<keyword evidence="3" id="KW-1185">Reference proteome</keyword>
<gene>
    <name evidence="2" type="ORF">ANIA_05042</name>
</gene>
<accession>Q5B338</accession>
<dbReference type="RefSeq" id="XP_662646.1">
    <property type="nucleotide sequence ID" value="XM_657554.1"/>
</dbReference>
<evidence type="ECO:0000313" key="2">
    <source>
        <dbReference type="EMBL" id="CBF76219.1"/>
    </source>
</evidence>
<dbReference type="InParanoid" id="Q5B338"/>
<dbReference type="Proteomes" id="UP000000560">
    <property type="component" value="Chromosome III"/>
</dbReference>
<organism evidence="2 3">
    <name type="scientific">Emericella nidulans (strain FGSC A4 / ATCC 38163 / CBS 112.46 / NRRL 194 / M139)</name>
    <name type="common">Aspergillus nidulans</name>
    <dbReference type="NCBI Taxonomy" id="227321"/>
    <lineage>
        <taxon>Eukaryota</taxon>
        <taxon>Fungi</taxon>
        <taxon>Dikarya</taxon>
        <taxon>Ascomycota</taxon>
        <taxon>Pezizomycotina</taxon>
        <taxon>Eurotiomycetes</taxon>
        <taxon>Eurotiomycetidae</taxon>
        <taxon>Eurotiales</taxon>
        <taxon>Aspergillaceae</taxon>
        <taxon>Aspergillus</taxon>
        <taxon>Aspergillus subgen. Nidulantes</taxon>
    </lineage>
</organism>
<dbReference type="HOGENOM" id="CLU_1927567_0_0_1"/>
<feature type="region of interest" description="Disordered" evidence="1">
    <location>
        <begin position="42"/>
        <end position="71"/>
    </location>
</feature>
<proteinExistence type="predicted"/>
<dbReference type="EMBL" id="BN001303">
    <property type="protein sequence ID" value="CBF76219.1"/>
    <property type="molecule type" value="Genomic_DNA"/>
</dbReference>
<reference evidence="3" key="2">
    <citation type="journal article" date="2009" name="Fungal Genet. Biol.">
        <title>The 2008 update of the Aspergillus nidulans genome annotation: a community effort.</title>
        <authorList>
            <person name="Wortman J.R."/>
            <person name="Gilsenan J.M."/>
            <person name="Joardar V."/>
            <person name="Deegan J."/>
            <person name="Clutterbuck J."/>
            <person name="Andersen M.R."/>
            <person name="Archer D."/>
            <person name="Bencina M."/>
            <person name="Braus G."/>
            <person name="Coutinho P."/>
            <person name="von Dohren H."/>
            <person name="Doonan J."/>
            <person name="Driessen A.J."/>
            <person name="Durek P."/>
            <person name="Espeso E."/>
            <person name="Fekete E."/>
            <person name="Flipphi M."/>
            <person name="Estrada C.G."/>
            <person name="Geysens S."/>
            <person name="Goldman G."/>
            <person name="de Groot P.W."/>
            <person name="Hansen K."/>
            <person name="Harris S.D."/>
            <person name="Heinekamp T."/>
            <person name="Helmstaedt K."/>
            <person name="Henrissat B."/>
            <person name="Hofmann G."/>
            <person name="Homan T."/>
            <person name="Horio T."/>
            <person name="Horiuchi H."/>
            <person name="James S."/>
            <person name="Jones M."/>
            <person name="Karaffa L."/>
            <person name="Karanyi Z."/>
            <person name="Kato M."/>
            <person name="Keller N."/>
            <person name="Kelly D.E."/>
            <person name="Kiel J.A."/>
            <person name="Kim J.M."/>
            <person name="van der Klei I.J."/>
            <person name="Klis F.M."/>
            <person name="Kovalchuk A."/>
            <person name="Krasevec N."/>
            <person name="Kubicek C.P."/>
            <person name="Liu B."/>
            <person name="Maccabe A."/>
            <person name="Meyer V."/>
            <person name="Mirabito P."/>
            <person name="Miskei M."/>
            <person name="Mos M."/>
            <person name="Mullins J."/>
            <person name="Nelson D.R."/>
            <person name="Nielsen J."/>
            <person name="Oakley B.R."/>
            <person name="Osmani S.A."/>
            <person name="Pakula T."/>
            <person name="Paszewski A."/>
            <person name="Paulsen I."/>
            <person name="Pilsyk S."/>
            <person name="Pocsi I."/>
            <person name="Punt P.J."/>
            <person name="Ram A.F."/>
            <person name="Ren Q."/>
            <person name="Robellet X."/>
            <person name="Robson G."/>
            <person name="Seiboth B."/>
            <person name="van Solingen P."/>
            <person name="Specht T."/>
            <person name="Sun J."/>
            <person name="Taheri-Talesh N."/>
            <person name="Takeshita N."/>
            <person name="Ussery D."/>
            <person name="vanKuyk P.A."/>
            <person name="Visser H."/>
            <person name="van de Vondervoort P.J."/>
            <person name="de Vries R.P."/>
            <person name="Walton J."/>
            <person name="Xiang X."/>
            <person name="Xiong Y."/>
            <person name="Zeng A.P."/>
            <person name="Brandt B.W."/>
            <person name="Cornell M.J."/>
            <person name="van den Hondel C.A."/>
            <person name="Visser J."/>
            <person name="Oliver S.G."/>
            <person name="Turner G."/>
        </authorList>
    </citation>
    <scope>GENOME REANNOTATION</scope>
    <source>
        <strain evidence="3">FGSC A4 / ATCC 38163 / CBS 112.46 / NRRL 194 / M139</strain>
    </source>
</reference>
<protein>
    <submittedName>
        <fullName evidence="2">Uncharacterized protein</fullName>
    </submittedName>
</protein>
<dbReference type="KEGG" id="ani:ANIA_05042"/>
<accession>C8V842</accession>
<reference evidence="3" key="1">
    <citation type="journal article" date="2005" name="Nature">
        <title>Sequencing of Aspergillus nidulans and comparative analysis with A. fumigatus and A. oryzae.</title>
        <authorList>
            <person name="Galagan J.E."/>
            <person name="Calvo S.E."/>
            <person name="Cuomo C."/>
            <person name="Ma L.J."/>
            <person name="Wortman J.R."/>
            <person name="Batzoglou S."/>
            <person name="Lee S.I."/>
            <person name="Basturkmen M."/>
            <person name="Spevak C.C."/>
            <person name="Clutterbuck J."/>
            <person name="Kapitonov V."/>
            <person name="Jurka J."/>
            <person name="Scazzocchio C."/>
            <person name="Farman M."/>
            <person name="Butler J."/>
            <person name="Purcell S."/>
            <person name="Harris S."/>
            <person name="Braus G.H."/>
            <person name="Draht O."/>
            <person name="Busch S."/>
            <person name="D'Enfert C."/>
            <person name="Bouchier C."/>
            <person name="Goldman G.H."/>
            <person name="Bell-Pedersen D."/>
            <person name="Griffiths-Jones S."/>
            <person name="Doonan J.H."/>
            <person name="Yu J."/>
            <person name="Vienken K."/>
            <person name="Pain A."/>
            <person name="Freitag M."/>
            <person name="Selker E.U."/>
            <person name="Archer D.B."/>
            <person name="Penalva M.A."/>
            <person name="Oakley B.R."/>
            <person name="Momany M."/>
            <person name="Tanaka T."/>
            <person name="Kumagai T."/>
            <person name="Asai K."/>
            <person name="Machida M."/>
            <person name="Nierman W.C."/>
            <person name="Denning D.W."/>
            <person name="Caddick M."/>
            <person name="Hynes M."/>
            <person name="Paoletti M."/>
            <person name="Fischer R."/>
            <person name="Miller B."/>
            <person name="Dyer P."/>
            <person name="Sachs M.S."/>
            <person name="Osmani S.A."/>
            <person name="Birren B.W."/>
        </authorList>
    </citation>
    <scope>NUCLEOTIDE SEQUENCE [LARGE SCALE GENOMIC DNA]</scope>
    <source>
        <strain evidence="3">FGSC A4 / ATCC 38163 / CBS 112.46 / NRRL 194 / M139</strain>
    </source>
</reference>
<evidence type="ECO:0000313" key="3">
    <source>
        <dbReference type="Proteomes" id="UP000000560"/>
    </source>
</evidence>
<evidence type="ECO:0000256" key="1">
    <source>
        <dbReference type="SAM" id="MobiDB-lite"/>
    </source>
</evidence>